<evidence type="ECO:0000313" key="3">
    <source>
        <dbReference type="Proteomes" id="UP000051311"/>
    </source>
</evidence>
<proteinExistence type="predicted"/>
<feature type="domain" description="DUF1659" evidence="1">
    <location>
        <begin position="5"/>
        <end position="67"/>
    </location>
</feature>
<comment type="caution">
    <text evidence="2">The sequence shown here is derived from an EMBL/GenBank/DDBJ whole genome shotgun (WGS) entry which is preliminary data.</text>
</comment>
<dbReference type="STRING" id="1423748.FC37_GL001438"/>
<dbReference type="OrthoDB" id="2326859at2"/>
<evidence type="ECO:0000259" key="1">
    <source>
        <dbReference type="Pfam" id="PF07872"/>
    </source>
</evidence>
<dbReference type="AlphaFoldDB" id="A0A0R1NNK3"/>
<protein>
    <recommendedName>
        <fullName evidence="1">DUF1659 domain-containing protein</fullName>
    </recommendedName>
</protein>
<dbReference type="eggNOG" id="ENOG5031FT9">
    <property type="taxonomic scope" value="Bacteria"/>
</dbReference>
<organism evidence="2 3">
    <name type="scientific">Lactobacillus gallinarum DSM 10532 = JCM 2011</name>
    <dbReference type="NCBI Taxonomy" id="1423748"/>
    <lineage>
        <taxon>Bacteria</taxon>
        <taxon>Bacillati</taxon>
        <taxon>Bacillota</taxon>
        <taxon>Bacilli</taxon>
        <taxon>Lactobacillales</taxon>
        <taxon>Lactobacillaceae</taxon>
        <taxon>Lactobacillus</taxon>
    </lineage>
</organism>
<name>A0A0R1NNK3_9LACO</name>
<reference evidence="2 3" key="1">
    <citation type="journal article" date="2015" name="Genome Announc.">
        <title>Expanding the biotechnology potential of lactobacilli through comparative genomics of 213 strains and associated genera.</title>
        <authorList>
            <person name="Sun Z."/>
            <person name="Harris H.M."/>
            <person name="McCann A."/>
            <person name="Guo C."/>
            <person name="Argimon S."/>
            <person name="Zhang W."/>
            <person name="Yang X."/>
            <person name="Jeffery I.B."/>
            <person name="Cooney J.C."/>
            <person name="Kagawa T.F."/>
            <person name="Liu W."/>
            <person name="Song Y."/>
            <person name="Salvetti E."/>
            <person name="Wrobel A."/>
            <person name="Rasinkangas P."/>
            <person name="Parkhill J."/>
            <person name="Rea M.C."/>
            <person name="O'Sullivan O."/>
            <person name="Ritari J."/>
            <person name="Douillard F.P."/>
            <person name="Paul Ross R."/>
            <person name="Yang R."/>
            <person name="Briner A.E."/>
            <person name="Felis G.E."/>
            <person name="de Vos W.M."/>
            <person name="Barrangou R."/>
            <person name="Klaenhammer T.R."/>
            <person name="Caufield P.W."/>
            <person name="Cui Y."/>
            <person name="Zhang H."/>
            <person name="O'Toole P.W."/>
        </authorList>
    </citation>
    <scope>NUCLEOTIDE SEQUENCE [LARGE SCALE GENOMIC DNA]</scope>
    <source>
        <strain evidence="2 3">DSM 10532</strain>
    </source>
</reference>
<dbReference type="EMBL" id="AZEL01000047">
    <property type="protein sequence ID" value="KRL21353.1"/>
    <property type="molecule type" value="Genomic_DNA"/>
</dbReference>
<accession>A0A0R1NNK3</accession>
<dbReference type="Pfam" id="PF07872">
    <property type="entry name" value="DUF1659"/>
    <property type="match status" value="1"/>
</dbReference>
<dbReference type="PATRIC" id="fig|1423748.3.peg.1499"/>
<evidence type="ECO:0000313" key="2">
    <source>
        <dbReference type="EMBL" id="KRL21353.1"/>
    </source>
</evidence>
<dbReference type="InterPro" id="IPR012454">
    <property type="entry name" value="DUF1659"/>
</dbReference>
<dbReference type="RefSeq" id="WP_025005687.1">
    <property type="nucleotide sequence ID" value="NZ_AZEL01000047.1"/>
</dbReference>
<dbReference type="Proteomes" id="UP000051311">
    <property type="component" value="Unassembled WGS sequence"/>
</dbReference>
<gene>
    <name evidence="2" type="ORF">FC37_GL001438</name>
</gene>
<sequence length="71" mass="7899">MNFELAEQSIQYTFGNKRYTNGLKSRMIKNVKKGAAADDLKKVGQAIAGLQEDSLDDVILVQKQRVIEAAE</sequence>